<dbReference type="InterPro" id="IPR005495">
    <property type="entry name" value="LptG/LptF_permease"/>
</dbReference>
<comment type="subcellular location">
    <subcellularLocation>
        <location evidence="1">Cell membrane</location>
        <topology evidence="1">Multi-pass membrane protein</topology>
    </subcellularLocation>
</comment>
<comment type="caution">
    <text evidence="7">The sequence shown here is derived from an EMBL/GenBank/DDBJ whole genome shotgun (WGS) entry which is preliminary data.</text>
</comment>
<dbReference type="AlphaFoldDB" id="A0A2T1HYC5"/>
<keyword evidence="4 6" id="KW-1133">Transmembrane helix</keyword>
<dbReference type="OrthoDB" id="7801623at2"/>
<proteinExistence type="predicted"/>
<evidence type="ECO:0000256" key="6">
    <source>
        <dbReference type="SAM" id="Phobius"/>
    </source>
</evidence>
<evidence type="ECO:0000313" key="8">
    <source>
        <dbReference type="Proteomes" id="UP000239772"/>
    </source>
</evidence>
<keyword evidence="3 6" id="KW-0812">Transmembrane</keyword>
<keyword evidence="8" id="KW-1185">Reference proteome</keyword>
<dbReference type="GO" id="GO:0005886">
    <property type="term" value="C:plasma membrane"/>
    <property type="evidence" value="ECO:0007669"/>
    <property type="project" value="UniProtKB-SubCell"/>
</dbReference>
<organism evidence="7 8">
    <name type="scientific">Alsobacter soli</name>
    <dbReference type="NCBI Taxonomy" id="2109933"/>
    <lineage>
        <taxon>Bacteria</taxon>
        <taxon>Pseudomonadati</taxon>
        <taxon>Pseudomonadota</taxon>
        <taxon>Alphaproteobacteria</taxon>
        <taxon>Hyphomicrobiales</taxon>
        <taxon>Alsobacteraceae</taxon>
        <taxon>Alsobacter</taxon>
    </lineage>
</organism>
<feature type="transmembrane region" description="Helical" evidence="6">
    <location>
        <begin position="368"/>
        <end position="388"/>
    </location>
</feature>
<feature type="transmembrane region" description="Helical" evidence="6">
    <location>
        <begin position="89"/>
        <end position="110"/>
    </location>
</feature>
<evidence type="ECO:0000313" key="7">
    <source>
        <dbReference type="EMBL" id="PSC06499.1"/>
    </source>
</evidence>
<evidence type="ECO:0008006" key="9">
    <source>
        <dbReference type="Google" id="ProtNLM"/>
    </source>
</evidence>
<name>A0A2T1HYC5_9HYPH</name>
<keyword evidence="5 6" id="KW-0472">Membrane</keyword>
<dbReference type="RefSeq" id="WP_106335413.1">
    <property type="nucleotide sequence ID" value="NZ_PVZS01000003.1"/>
</dbReference>
<evidence type="ECO:0000256" key="1">
    <source>
        <dbReference type="ARBA" id="ARBA00004651"/>
    </source>
</evidence>
<feature type="transmembrane region" description="Helical" evidence="6">
    <location>
        <begin position="122"/>
        <end position="143"/>
    </location>
</feature>
<reference evidence="8" key="1">
    <citation type="submission" date="2018-03" db="EMBL/GenBank/DDBJ databases">
        <authorList>
            <person name="Sun L."/>
            <person name="Liu H."/>
            <person name="Chen W."/>
            <person name="Huang K."/>
            <person name="Liu W."/>
            <person name="Gao X."/>
        </authorList>
    </citation>
    <scope>NUCLEOTIDE SEQUENCE [LARGE SCALE GENOMIC DNA]</scope>
    <source>
        <strain evidence="8">SH9</strain>
    </source>
</reference>
<evidence type="ECO:0000256" key="5">
    <source>
        <dbReference type="ARBA" id="ARBA00023136"/>
    </source>
</evidence>
<evidence type="ECO:0000256" key="2">
    <source>
        <dbReference type="ARBA" id="ARBA00022475"/>
    </source>
</evidence>
<feature type="transmembrane region" description="Helical" evidence="6">
    <location>
        <begin position="337"/>
        <end position="361"/>
    </location>
</feature>
<dbReference type="EMBL" id="PVZS01000003">
    <property type="protein sequence ID" value="PSC06499.1"/>
    <property type="molecule type" value="Genomic_DNA"/>
</dbReference>
<gene>
    <name evidence="7" type="ORF">SLNSH_04270</name>
</gene>
<keyword evidence="2" id="KW-1003">Cell membrane</keyword>
<dbReference type="Pfam" id="PF03739">
    <property type="entry name" value="LptF_LptG"/>
    <property type="match status" value="1"/>
</dbReference>
<evidence type="ECO:0000256" key="3">
    <source>
        <dbReference type="ARBA" id="ARBA00022692"/>
    </source>
</evidence>
<evidence type="ECO:0000256" key="4">
    <source>
        <dbReference type="ARBA" id="ARBA00022989"/>
    </source>
</evidence>
<protein>
    <recommendedName>
        <fullName evidence="9">Permease</fullName>
    </recommendedName>
</protein>
<sequence>MRAPAPTPRAWGRLRRFALGVHTRAMLCHHLWFISLTLFAIVGSVTAINVSSEIAQVWAEGAALGAAPSRTAAYIAYRLLDNGSQAFPIAFLLGLIWAEAAHAASGRLAMVRTVGMSFAGRSAALFILAAASVPAQFLLDNVVRPYAFMSLSRSHLGEYGWAYAAARKPHASWLAVGGRVIQATLQDAPDPKLGPATVYDFDAQGDLLRVAEAGVFAVSPAEPFLLRARGASVWTMQPDRGEAASAAGAEAPVGARVHQEDITIALSPRWLLYRGIHPKYVPLPDLIALSRDRALPNNPPQYAEWLRIRLSQALTPGLAAIAVAGLFAVAYDLWGLAAAAMAGLAASYLAYLGARIAAIAIESHLGPAIVAAAALPLALAAADGWLLYRLSPREHHR</sequence>
<dbReference type="Proteomes" id="UP000239772">
    <property type="component" value="Unassembled WGS sequence"/>
</dbReference>
<accession>A0A2T1HYC5</accession>